<feature type="transmembrane region" description="Helical" evidence="2">
    <location>
        <begin position="126"/>
        <end position="146"/>
    </location>
</feature>
<dbReference type="AlphaFoldDB" id="G7H4A1"/>
<keyword evidence="2" id="KW-0472">Membrane</keyword>
<keyword evidence="2" id="KW-0812">Transmembrane</keyword>
<evidence type="ECO:0000256" key="1">
    <source>
        <dbReference type="SAM" id="MobiDB-lite"/>
    </source>
</evidence>
<dbReference type="STRING" id="1073574.GOARA_061_01160"/>
<feature type="transmembrane region" description="Helical" evidence="2">
    <location>
        <begin position="94"/>
        <end position="119"/>
    </location>
</feature>
<keyword evidence="4" id="KW-1185">Reference proteome</keyword>
<dbReference type="EMBL" id="BAEE01000061">
    <property type="protein sequence ID" value="GAB10676.1"/>
    <property type="molecule type" value="Genomic_DNA"/>
</dbReference>
<protein>
    <submittedName>
        <fullName evidence="3">Uncharacterized protein</fullName>
    </submittedName>
</protein>
<name>G7H4A1_9ACTN</name>
<sequence>MIRGGKVMGMSTTSSIPSPNGSYRPAVYPPVPPPVVPNRAPMTGWRIADIIATIVATVVFGVLAALAAYVTVFFVMMGGSCHSGADCSTDLIGWAYLVSWGGAAVASLVVTVGVVVGAVRRKVMVVWPLAGTVIVIATFAAGYLMAAQSIPS</sequence>
<organism evidence="3 4">
    <name type="scientific">Gordonia araii NBRC 100433</name>
    <dbReference type="NCBI Taxonomy" id="1073574"/>
    <lineage>
        <taxon>Bacteria</taxon>
        <taxon>Bacillati</taxon>
        <taxon>Actinomycetota</taxon>
        <taxon>Actinomycetes</taxon>
        <taxon>Mycobacteriales</taxon>
        <taxon>Gordoniaceae</taxon>
        <taxon>Gordonia</taxon>
    </lineage>
</organism>
<gene>
    <name evidence="3" type="ORF">GOARA_061_01160</name>
</gene>
<evidence type="ECO:0000256" key="2">
    <source>
        <dbReference type="SAM" id="Phobius"/>
    </source>
</evidence>
<proteinExistence type="predicted"/>
<feature type="transmembrane region" description="Helical" evidence="2">
    <location>
        <begin position="47"/>
        <end position="74"/>
    </location>
</feature>
<reference evidence="3 4" key="1">
    <citation type="submission" date="2011-11" db="EMBL/GenBank/DDBJ databases">
        <title>Whole genome shotgun sequence of Gordonia araii NBRC 100433.</title>
        <authorList>
            <person name="Yoshida Y."/>
            <person name="Hosoyama A."/>
            <person name="Tsuchikane K."/>
            <person name="Katsumata H."/>
            <person name="Yamazaki S."/>
            <person name="Fujita N."/>
        </authorList>
    </citation>
    <scope>NUCLEOTIDE SEQUENCE [LARGE SCALE GENOMIC DNA]</scope>
    <source>
        <strain evidence="3 4">NBRC 100433</strain>
    </source>
</reference>
<feature type="compositionally biased region" description="Polar residues" evidence="1">
    <location>
        <begin position="10"/>
        <end position="21"/>
    </location>
</feature>
<feature type="region of interest" description="Disordered" evidence="1">
    <location>
        <begin position="1"/>
        <end position="21"/>
    </location>
</feature>
<evidence type="ECO:0000313" key="3">
    <source>
        <dbReference type="EMBL" id="GAB10676.1"/>
    </source>
</evidence>
<accession>G7H4A1</accession>
<keyword evidence="2" id="KW-1133">Transmembrane helix</keyword>
<evidence type="ECO:0000313" key="4">
    <source>
        <dbReference type="Proteomes" id="UP000035088"/>
    </source>
</evidence>
<comment type="caution">
    <text evidence="3">The sequence shown here is derived from an EMBL/GenBank/DDBJ whole genome shotgun (WGS) entry which is preliminary data.</text>
</comment>
<dbReference type="Proteomes" id="UP000035088">
    <property type="component" value="Unassembled WGS sequence"/>
</dbReference>